<feature type="transmembrane region" description="Helical" evidence="7">
    <location>
        <begin position="133"/>
        <end position="154"/>
    </location>
</feature>
<protein>
    <submittedName>
        <fullName evidence="9">7 transmembrane receptor (Rhodopsin family) D</fullName>
    </submittedName>
</protein>
<evidence type="ECO:0000256" key="1">
    <source>
        <dbReference type="ARBA" id="ARBA00004651"/>
    </source>
</evidence>
<feature type="transmembrane region" description="Helical" evidence="7">
    <location>
        <begin position="174"/>
        <end position="202"/>
    </location>
</feature>
<accession>B2L3I0</accession>
<dbReference type="AlphaFoldDB" id="B2L3I0"/>
<dbReference type="Pfam" id="PF00001">
    <property type="entry name" value="7tm_1"/>
    <property type="match status" value="1"/>
</dbReference>
<name>B2L3I0_PHIRO</name>
<evidence type="ECO:0000256" key="3">
    <source>
        <dbReference type="ARBA" id="ARBA00022692"/>
    </source>
</evidence>
<dbReference type="PANTHER" id="PTHR24241">
    <property type="entry name" value="NEUROPEPTIDE RECEPTOR-RELATED G-PROTEIN COUPLED RECEPTOR"/>
    <property type="match status" value="1"/>
</dbReference>
<dbReference type="InterPro" id="IPR017452">
    <property type="entry name" value="GPCR_Rhodpsn_7TM"/>
</dbReference>
<feature type="transmembrane region" description="Helical" evidence="7">
    <location>
        <begin position="223"/>
        <end position="247"/>
    </location>
</feature>
<sequence>MNPNETQTNITYDIHDYYIVCSLSAGFAILSIAICVTILILVGRTKPRLHTVNHLLLCNTSIASICYCIIINNNYIFLIFIPSVNSDISCRLRAYFAYISITAVVYSYVIQAISRLFFCLFTTKYRWLTSFKAHYYLIAGQWCFVFIITSPAILTNDIVFYAQNLCWVPMDRTLHVAYTVFAYYIAPVLSIVIMYIFIYYRVRRTIQVTQMAKTIKRQKLDLELLRNILILVCTYLFGGIPFILFVITSVRKIYLINLTTISFAVFLEKLFTIILDREIRLVIRNILRRRREIVPVENSPWKPNNRFLIKHLPPNDGLHALNTSFRY</sequence>
<reference evidence="9" key="1">
    <citation type="journal article" date="2008" name="Proc. Natl. Acad. Sci. U.S.A.">
        <title>Evidence for degenerate tetraploidy in bdelloid rotifers.</title>
        <authorList>
            <person name="Mark Welch D.B."/>
            <person name="Mark Welch J.L."/>
            <person name="Meselson M."/>
        </authorList>
    </citation>
    <scope>NUCLEOTIDE SEQUENCE</scope>
    <source>
        <strain evidence="9">MM1</strain>
    </source>
</reference>
<feature type="domain" description="G-protein coupled receptors family 1 profile" evidence="8">
    <location>
        <begin position="34"/>
        <end position="276"/>
    </location>
</feature>
<evidence type="ECO:0000313" key="9">
    <source>
        <dbReference type="EMBL" id="ACC43932.1"/>
    </source>
</evidence>
<evidence type="ECO:0000256" key="5">
    <source>
        <dbReference type="ARBA" id="ARBA00023136"/>
    </source>
</evidence>
<evidence type="ECO:0000256" key="2">
    <source>
        <dbReference type="ARBA" id="ARBA00022475"/>
    </source>
</evidence>
<feature type="transmembrane region" description="Helical" evidence="7">
    <location>
        <begin position="17"/>
        <end position="43"/>
    </location>
</feature>
<keyword evidence="5 7" id="KW-0472">Membrane</keyword>
<gene>
    <name evidence="9" type="primary">7tmrD_4</name>
</gene>
<feature type="transmembrane region" description="Helical" evidence="7">
    <location>
        <begin position="253"/>
        <end position="275"/>
    </location>
</feature>
<keyword evidence="6 9" id="KW-0675">Receptor</keyword>
<keyword evidence="3 7" id="KW-0812">Transmembrane</keyword>
<dbReference type="CDD" id="cd00637">
    <property type="entry name" value="7tm_classA_rhodopsin-like"/>
    <property type="match status" value="1"/>
</dbReference>
<dbReference type="SUPFAM" id="SSF81321">
    <property type="entry name" value="Family A G protein-coupled receptor-like"/>
    <property type="match status" value="1"/>
</dbReference>
<feature type="transmembrane region" description="Helical" evidence="7">
    <location>
        <begin position="55"/>
        <end position="83"/>
    </location>
</feature>
<proteinExistence type="predicted"/>
<comment type="subcellular location">
    <subcellularLocation>
        <location evidence="1">Cell membrane</location>
        <topology evidence="1">Multi-pass membrane protein</topology>
    </subcellularLocation>
</comment>
<evidence type="ECO:0000256" key="6">
    <source>
        <dbReference type="ARBA" id="ARBA00023170"/>
    </source>
</evidence>
<dbReference type="GO" id="GO:0005886">
    <property type="term" value="C:plasma membrane"/>
    <property type="evidence" value="ECO:0007669"/>
    <property type="project" value="UniProtKB-SubCell"/>
</dbReference>
<evidence type="ECO:0000256" key="7">
    <source>
        <dbReference type="SAM" id="Phobius"/>
    </source>
</evidence>
<keyword evidence="2" id="KW-1003">Cell membrane</keyword>
<evidence type="ECO:0000256" key="4">
    <source>
        <dbReference type="ARBA" id="ARBA00022989"/>
    </source>
</evidence>
<evidence type="ECO:0000259" key="8">
    <source>
        <dbReference type="PROSITE" id="PS50262"/>
    </source>
</evidence>
<organism evidence="9">
    <name type="scientific">Philodina roseola</name>
    <name type="common">Rotifer</name>
    <dbReference type="NCBI Taxonomy" id="96448"/>
    <lineage>
        <taxon>Eukaryota</taxon>
        <taxon>Metazoa</taxon>
        <taxon>Spiralia</taxon>
        <taxon>Gnathifera</taxon>
        <taxon>Rotifera</taxon>
        <taxon>Eurotatoria</taxon>
        <taxon>Bdelloidea</taxon>
        <taxon>Philodinida</taxon>
        <taxon>Philodinidae</taxon>
        <taxon>Philodina</taxon>
    </lineage>
</organism>
<dbReference type="PROSITE" id="PS50262">
    <property type="entry name" value="G_PROTEIN_RECEP_F1_2"/>
    <property type="match status" value="1"/>
</dbReference>
<feature type="transmembrane region" description="Helical" evidence="7">
    <location>
        <begin position="95"/>
        <end position="121"/>
    </location>
</feature>
<dbReference type="EMBL" id="EU432546">
    <property type="protein sequence ID" value="ACC43932.1"/>
    <property type="molecule type" value="Genomic_DNA"/>
</dbReference>
<dbReference type="GO" id="GO:0004930">
    <property type="term" value="F:G protein-coupled receptor activity"/>
    <property type="evidence" value="ECO:0007669"/>
    <property type="project" value="InterPro"/>
</dbReference>
<dbReference type="Gene3D" id="1.20.1070.10">
    <property type="entry name" value="Rhodopsin 7-helix transmembrane proteins"/>
    <property type="match status" value="1"/>
</dbReference>
<keyword evidence="4 7" id="KW-1133">Transmembrane helix</keyword>
<dbReference type="InterPro" id="IPR000276">
    <property type="entry name" value="GPCR_Rhodpsn"/>
</dbReference>